<dbReference type="eggNOG" id="COG0391">
    <property type="taxonomic scope" value="Bacteria"/>
</dbReference>
<organism evidence="4 5">
    <name type="scientific">Truepera radiovictrix (strain DSM 17093 / CIP 108686 / LMG 22925 / RQ-24)</name>
    <dbReference type="NCBI Taxonomy" id="649638"/>
    <lineage>
        <taxon>Bacteria</taxon>
        <taxon>Thermotogati</taxon>
        <taxon>Deinococcota</taxon>
        <taxon>Deinococci</taxon>
        <taxon>Trueperales</taxon>
        <taxon>Trueperaceae</taxon>
        <taxon>Truepera</taxon>
    </lineage>
</organism>
<comment type="subcellular location">
    <subcellularLocation>
        <location evidence="2">Cytoplasm</location>
    </subcellularLocation>
</comment>
<comment type="function">
    <text evidence="2">Required for morphogenesis under gluconeogenic growth conditions.</text>
</comment>
<proteinExistence type="inferred from homology"/>
<dbReference type="AlphaFoldDB" id="D7CS39"/>
<name>D7CS39_TRURR</name>
<dbReference type="GO" id="GO:0005737">
    <property type="term" value="C:cytoplasm"/>
    <property type="evidence" value="ECO:0007669"/>
    <property type="project" value="UniProtKB-SubCell"/>
</dbReference>
<dbReference type="Pfam" id="PF01933">
    <property type="entry name" value="CofD"/>
    <property type="match status" value="1"/>
</dbReference>
<accession>D7CS39</accession>
<feature type="transmembrane region" description="Helical" evidence="3">
    <location>
        <begin position="67"/>
        <end position="94"/>
    </location>
</feature>
<dbReference type="NCBIfam" id="TIGR01826">
    <property type="entry name" value="CofD_related"/>
    <property type="match status" value="1"/>
</dbReference>
<comment type="similarity">
    <text evidence="2">Belongs to the gluconeogenesis factor family.</text>
</comment>
<gene>
    <name evidence="4" type="ordered locus">Trad_0434</name>
</gene>
<feature type="transmembrane region" description="Helical" evidence="3">
    <location>
        <begin position="26"/>
        <end position="47"/>
    </location>
</feature>
<dbReference type="PANTHER" id="PTHR30135">
    <property type="entry name" value="UNCHARACTERIZED PROTEIN YVCK-RELATED"/>
    <property type="match status" value="1"/>
</dbReference>
<keyword evidence="3" id="KW-0472">Membrane</keyword>
<dbReference type="CDD" id="cd07187">
    <property type="entry name" value="YvcK_like"/>
    <property type="match status" value="1"/>
</dbReference>
<evidence type="ECO:0000256" key="2">
    <source>
        <dbReference type="HAMAP-Rule" id="MF_00973"/>
    </source>
</evidence>
<reference evidence="4 5" key="2">
    <citation type="journal article" date="2011" name="Stand. Genomic Sci.">
        <title>Complete genome sequence of Truepera radiovictrix type strain (RQ-24).</title>
        <authorList>
            <person name="Ivanova N."/>
            <person name="Rohde C."/>
            <person name="Munk C."/>
            <person name="Nolan M."/>
            <person name="Lucas S."/>
            <person name="Del Rio T.G."/>
            <person name="Tice H."/>
            <person name="Deshpande S."/>
            <person name="Cheng J.F."/>
            <person name="Tapia R."/>
            <person name="Han C."/>
            <person name="Goodwin L."/>
            <person name="Pitluck S."/>
            <person name="Liolios K."/>
            <person name="Mavromatis K."/>
            <person name="Mikhailova N."/>
            <person name="Pati A."/>
            <person name="Chen A."/>
            <person name="Palaniappan K."/>
            <person name="Land M."/>
            <person name="Hauser L."/>
            <person name="Chang Y.J."/>
            <person name="Jeffries C.D."/>
            <person name="Brambilla E."/>
            <person name="Rohde M."/>
            <person name="Goker M."/>
            <person name="Tindall B.J."/>
            <person name="Woyke T."/>
            <person name="Bristow J."/>
            <person name="Eisen J.A."/>
            <person name="Markowitz V."/>
            <person name="Hugenholtz P."/>
            <person name="Kyrpides N.C."/>
            <person name="Klenk H.P."/>
            <person name="Lapidus A."/>
        </authorList>
    </citation>
    <scope>NUCLEOTIDE SEQUENCE [LARGE SCALE GENOMIC DNA]</scope>
    <source>
        <strain evidence="5">DSM 17093 / CIP 108686 / LMG 22925 / RQ-24</strain>
    </source>
</reference>
<dbReference type="Gene3D" id="3.40.50.10680">
    <property type="entry name" value="CofD-like domains"/>
    <property type="match status" value="1"/>
</dbReference>
<dbReference type="InterPro" id="IPR038136">
    <property type="entry name" value="CofD-like_dom_sf"/>
</dbReference>
<keyword evidence="3" id="KW-1133">Transmembrane helix</keyword>
<evidence type="ECO:0000256" key="3">
    <source>
        <dbReference type="SAM" id="Phobius"/>
    </source>
</evidence>
<protein>
    <recommendedName>
        <fullName evidence="2">Putative gluconeogenesis factor</fullName>
    </recommendedName>
</protein>
<dbReference type="GO" id="GO:0043743">
    <property type="term" value="F:LPPG:FO 2-phospho-L-lactate transferase activity"/>
    <property type="evidence" value="ECO:0007669"/>
    <property type="project" value="InterPro"/>
</dbReference>
<sequence>MARLDFRRISTARLWLTPGMGVKRHVVVVALGLCVLMTGASLGVLWLRSDGAYPYRVLRPLEAVLRASWWNAWGGWVALALLTVGLVLAVWAIVRLNRSLLSNWMPKPKDAAILLHRRVSLAKGPRIVAFGGGSGLSNLLRGLRHYTSNITAVVSVSDDGGSSGRLREAFGIPAPGDLTDCLAALSDNELHVSRLLEHRYARGEELRGHTFGNLLITTLTEVEGDFAQAVRVLNSLLNICGAVYPVTTAATVLKVRKRSGAVVCGESNVRNVPGAVAEVTIEPADPELVPDVGLAISAADLIVLGPGSLFTSTLPPLLVPGSRAAVLAATAPVVYVCNVMTEAGETDGFSAWDHVEAIYRHLGRYPDWVVVNTAPVNAERLERYRAEGAEVVAFDPAPFEAAGIQVAALDLLSGGAQAGHDSERLARWLYAFSKNLKITA</sequence>
<evidence type="ECO:0000313" key="5">
    <source>
        <dbReference type="Proteomes" id="UP000000379"/>
    </source>
</evidence>
<dbReference type="InterPro" id="IPR010119">
    <property type="entry name" value="Gluconeogen_factor"/>
</dbReference>
<dbReference type="GO" id="GO:0008360">
    <property type="term" value="P:regulation of cell shape"/>
    <property type="evidence" value="ECO:0007669"/>
    <property type="project" value="UniProtKB-UniRule"/>
</dbReference>
<dbReference type="HOGENOM" id="CLU_044041_0_0_0"/>
<keyword evidence="3" id="KW-0812">Transmembrane</keyword>
<keyword evidence="5" id="KW-1185">Reference proteome</keyword>
<dbReference type="Proteomes" id="UP000000379">
    <property type="component" value="Chromosome"/>
</dbReference>
<dbReference type="KEGG" id="tra:Trad_0434"/>
<dbReference type="STRING" id="649638.Trad_0434"/>
<dbReference type="PANTHER" id="PTHR30135:SF3">
    <property type="entry name" value="GLUCONEOGENESIS FACTOR-RELATED"/>
    <property type="match status" value="1"/>
</dbReference>
<dbReference type="SUPFAM" id="SSF142338">
    <property type="entry name" value="CofD-like"/>
    <property type="match status" value="1"/>
</dbReference>
<reference evidence="5" key="1">
    <citation type="submission" date="2010-05" db="EMBL/GenBank/DDBJ databases">
        <title>The complete genome of Truepera radiovictris DSM 17093.</title>
        <authorList>
            <consortium name="US DOE Joint Genome Institute (JGI-PGF)"/>
            <person name="Lucas S."/>
            <person name="Copeland A."/>
            <person name="Lapidus A."/>
            <person name="Glavina del Rio T."/>
            <person name="Dalin E."/>
            <person name="Tice H."/>
            <person name="Bruce D."/>
            <person name="Goodwin L."/>
            <person name="Pitluck S."/>
            <person name="Kyrpides N."/>
            <person name="Mavromatis K."/>
            <person name="Ovchinnikova G."/>
            <person name="Munk A.C."/>
            <person name="Detter J.C."/>
            <person name="Han C."/>
            <person name="Tapia R."/>
            <person name="Land M."/>
            <person name="Hauser L."/>
            <person name="Markowitz V."/>
            <person name="Cheng J.-F."/>
            <person name="Hugenholtz P."/>
            <person name="Woyke T."/>
            <person name="Wu D."/>
            <person name="Tindall B."/>
            <person name="Pomrenke H.G."/>
            <person name="Brambilla E."/>
            <person name="Klenk H.-P."/>
            <person name="Eisen J.A."/>
        </authorList>
    </citation>
    <scope>NUCLEOTIDE SEQUENCE [LARGE SCALE GENOMIC DNA]</scope>
    <source>
        <strain evidence="5">DSM 17093 / CIP 108686 / LMG 22925 / RQ-24</strain>
    </source>
</reference>
<dbReference type="OrthoDB" id="9783842at2"/>
<dbReference type="RefSeq" id="WP_013176951.1">
    <property type="nucleotide sequence ID" value="NC_014221.1"/>
</dbReference>
<keyword evidence="1 2" id="KW-0963">Cytoplasm</keyword>
<dbReference type="InterPro" id="IPR002882">
    <property type="entry name" value="CofD"/>
</dbReference>
<dbReference type="EMBL" id="CP002049">
    <property type="protein sequence ID" value="ADI13571.1"/>
    <property type="molecule type" value="Genomic_DNA"/>
</dbReference>
<dbReference type="HAMAP" id="MF_00973">
    <property type="entry name" value="Gluconeogen_factor"/>
    <property type="match status" value="1"/>
</dbReference>
<evidence type="ECO:0000313" key="4">
    <source>
        <dbReference type="EMBL" id="ADI13571.1"/>
    </source>
</evidence>
<evidence type="ECO:0000256" key="1">
    <source>
        <dbReference type="ARBA" id="ARBA00022490"/>
    </source>
</evidence>